<organism evidence="3 4">
    <name type="scientific">Bodo saltans</name>
    <name type="common">Flagellated protozoan</name>
    <dbReference type="NCBI Taxonomy" id="75058"/>
    <lineage>
        <taxon>Eukaryota</taxon>
        <taxon>Discoba</taxon>
        <taxon>Euglenozoa</taxon>
        <taxon>Kinetoplastea</taxon>
        <taxon>Metakinetoplastina</taxon>
        <taxon>Eubodonida</taxon>
        <taxon>Bodonidae</taxon>
        <taxon>Bodo</taxon>
    </lineage>
</organism>
<evidence type="ECO:0000256" key="1">
    <source>
        <dbReference type="SAM" id="Coils"/>
    </source>
</evidence>
<feature type="region of interest" description="Disordered" evidence="2">
    <location>
        <begin position="196"/>
        <end position="323"/>
    </location>
</feature>
<feature type="compositionally biased region" description="Basic and acidic residues" evidence="2">
    <location>
        <begin position="607"/>
        <end position="636"/>
    </location>
</feature>
<dbReference type="EMBL" id="CYKH01001996">
    <property type="protein sequence ID" value="CUG92053.1"/>
    <property type="molecule type" value="Genomic_DNA"/>
</dbReference>
<sequence>MSNRDLFESVAATNCCPGVVLTTDVVRQIWSSVCAVTETSLLSRRSTSIPDICHFVVQEELSHRGTWNVRRAYVPTVILAPSFTSISQVSSPAPASQTHVGTHATVQLNLVLVAERVNGGACTIGRHEVASVLRAIARGVAAPCVRTPARPVTLEFGFALLEFVGGKTVVRWSQQFISKFEASLGLEPAALSGVHRATSASATSSLRTTSERRTTNFAPAPPPPLLPQSARIPAPPPPVHFVPGDSGEQLLLPKYSPRRSPSASSSRSSASSTRGTSTSHRGPQHAAVPPTLDPLALLQSSSSSSPRKPQGKPAGSLPDVSPYYRHKLHKLDVRRQRKKAYLESWEQQIIAKTHQREEDKAESRRIADAFDEAVARGLEEDARKLEEQRERAKKLQDDNVTAATSHGTFLLSHQVPANDLFENRPATAHNRDMGTLASQRIERERRRQVELEDDKLLGQRLAADARAAALEATATRLKRAAASREYLEANKQLATARRENDTAFNREAKQDAKVSNASPTRFLPSDETRVLTQLNRDNLVLSQKEEIHQHRIAKTQELLDTKAATHRRANAIHNQINKTILLHEYEVELKGLQQAKNRAAWNTQIQDRSEQRSRDKAERAQRTEAIYRNESSDDEM</sequence>
<feature type="compositionally biased region" description="Low complexity" evidence="2">
    <location>
        <begin position="258"/>
        <end position="281"/>
    </location>
</feature>
<keyword evidence="4" id="KW-1185">Reference proteome</keyword>
<feature type="compositionally biased region" description="Low complexity" evidence="2">
    <location>
        <begin position="196"/>
        <end position="208"/>
    </location>
</feature>
<proteinExistence type="predicted"/>
<feature type="coiled-coil region" evidence="1">
    <location>
        <begin position="375"/>
        <end position="405"/>
    </location>
</feature>
<protein>
    <submittedName>
        <fullName evidence="3">Uncharacterized protein</fullName>
    </submittedName>
</protein>
<dbReference type="VEuPathDB" id="TriTrypDB:BSAL_35325"/>
<feature type="compositionally biased region" description="Basic and acidic residues" evidence="2">
    <location>
        <begin position="496"/>
        <end position="512"/>
    </location>
</feature>
<reference evidence="4" key="1">
    <citation type="submission" date="2015-09" db="EMBL/GenBank/DDBJ databases">
        <authorList>
            <consortium name="Pathogen Informatics"/>
        </authorList>
    </citation>
    <scope>NUCLEOTIDE SEQUENCE [LARGE SCALE GENOMIC DNA]</scope>
    <source>
        <strain evidence="4">Lake Konstanz</strain>
    </source>
</reference>
<feature type="region of interest" description="Disordered" evidence="2">
    <location>
        <begin position="600"/>
        <end position="636"/>
    </location>
</feature>
<keyword evidence="1" id="KW-0175">Coiled coil</keyword>
<dbReference type="AlphaFoldDB" id="A0A0S4JPC2"/>
<dbReference type="Proteomes" id="UP000051952">
    <property type="component" value="Unassembled WGS sequence"/>
</dbReference>
<gene>
    <name evidence="3" type="ORF">BSAL_35325</name>
</gene>
<accession>A0A0S4JPC2</accession>
<evidence type="ECO:0000313" key="4">
    <source>
        <dbReference type="Proteomes" id="UP000051952"/>
    </source>
</evidence>
<evidence type="ECO:0000256" key="2">
    <source>
        <dbReference type="SAM" id="MobiDB-lite"/>
    </source>
</evidence>
<evidence type="ECO:0000313" key="3">
    <source>
        <dbReference type="EMBL" id="CUG92053.1"/>
    </source>
</evidence>
<feature type="region of interest" description="Disordered" evidence="2">
    <location>
        <begin position="496"/>
        <end position="526"/>
    </location>
</feature>
<name>A0A0S4JPC2_BODSA</name>